<dbReference type="InterPro" id="IPR045864">
    <property type="entry name" value="aa-tRNA-synth_II/BPL/LPL"/>
</dbReference>
<keyword evidence="6" id="KW-0547">Nucleotide-binding</keyword>
<keyword evidence="7" id="KW-0067">ATP-binding</keyword>
<dbReference type="CDD" id="cd00776">
    <property type="entry name" value="AsxRS_core"/>
    <property type="match status" value="1"/>
</dbReference>
<protein>
    <recommendedName>
        <fullName evidence="3">aspartate--tRNA ligase</fullName>
        <ecNumber evidence="3">6.1.1.12</ecNumber>
    </recommendedName>
    <alternativeName>
        <fullName evidence="10">Aspartyl-tRNA synthetase</fullName>
    </alternativeName>
</protein>
<dbReference type="GO" id="GO:0006422">
    <property type="term" value="P:aspartyl-tRNA aminoacylation"/>
    <property type="evidence" value="ECO:0007669"/>
    <property type="project" value="InterPro"/>
</dbReference>
<dbReference type="PANTHER" id="PTHR43450">
    <property type="entry name" value="ASPARTYL-TRNA SYNTHETASE"/>
    <property type="match status" value="1"/>
</dbReference>
<keyword evidence="4" id="KW-0963">Cytoplasm</keyword>
<reference evidence="14 15" key="1">
    <citation type="journal article" date="2019" name="Plant Biotechnol. J.">
        <title>The red bayberry genome and genetic basis of sex determination.</title>
        <authorList>
            <person name="Jia H.M."/>
            <person name="Jia H.J."/>
            <person name="Cai Q.L."/>
            <person name="Wang Y."/>
            <person name="Zhao H.B."/>
            <person name="Yang W.F."/>
            <person name="Wang G.Y."/>
            <person name="Li Y.H."/>
            <person name="Zhan D.L."/>
            <person name="Shen Y.T."/>
            <person name="Niu Q.F."/>
            <person name="Chang L."/>
            <person name="Qiu J."/>
            <person name="Zhao L."/>
            <person name="Xie H.B."/>
            <person name="Fu W.Y."/>
            <person name="Jin J."/>
            <person name="Li X.W."/>
            <person name="Jiao Y."/>
            <person name="Zhou C.C."/>
            <person name="Tu T."/>
            <person name="Chai C.Y."/>
            <person name="Gao J.L."/>
            <person name="Fan L.J."/>
            <person name="van de Weg E."/>
            <person name="Wang J.Y."/>
            <person name="Gao Z.S."/>
        </authorList>
    </citation>
    <scope>NUCLEOTIDE SEQUENCE [LARGE SCALE GENOMIC DNA]</scope>
    <source>
        <tissue evidence="14">Leaves</tissue>
    </source>
</reference>
<feature type="compositionally biased region" description="Low complexity" evidence="12">
    <location>
        <begin position="1"/>
        <end position="13"/>
    </location>
</feature>
<dbReference type="CDD" id="cd04320">
    <property type="entry name" value="AspRS_cyto_N"/>
    <property type="match status" value="1"/>
</dbReference>
<comment type="subcellular location">
    <subcellularLocation>
        <location evidence="1">Cytoplasm</location>
    </subcellularLocation>
</comment>
<dbReference type="InterPro" id="IPR004523">
    <property type="entry name" value="Asp-tRNA_synthase_2"/>
</dbReference>
<evidence type="ECO:0000256" key="6">
    <source>
        <dbReference type="ARBA" id="ARBA00022741"/>
    </source>
</evidence>
<dbReference type="PRINTS" id="PR01042">
    <property type="entry name" value="TRNASYNTHASP"/>
</dbReference>
<evidence type="ECO:0000256" key="5">
    <source>
        <dbReference type="ARBA" id="ARBA00022598"/>
    </source>
</evidence>
<evidence type="ECO:0000256" key="9">
    <source>
        <dbReference type="ARBA" id="ARBA00023146"/>
    </source>
</evidence>
<dbReference type="GO" id="GO:0005829">
    <property type="term" value="C:cytosol"/>
    <property type="evidence" value="ECO:0007669"/>
    <property type="project" value="TreeGrafter"/>
</dbReference>
<accession>A0A6A1UYW0</accession>
<dbReference type="InterPro" id="IPR004365">
    <property type="entry name" value="NA-bd_OB_tRNA"/>
</dbReference>
<evidence type="ECO:0000256" key="12">
    <source>
        <dbReference type="SAM" id="MobiDB-lite"/>
    </source>
</evidence>
<dbReference type="InterPro" id="IPR002312">
    <property type="entry name" value="Asp/Asn-tRNA-synth_IIb"/>
</dbReference>
<comment type="caution">
    <text evidence="14">The sequence shown here is derived from an EMBL/GenBank/DDBJ whole genome shotgun (WGS) entry which is preliminary data.</text>
</comment>
<dbReference type="EC" id="6.1.1.12" evidence="3"/>
<dbReference type="PROSITE" id="PS50862">
    <property type="entry name" value="AA_TRNA_LIGASE_II"/>
    <property type="match status" value="1"/>
</dbReference>
<dbReference type="InterPro" id="IPR006195">
    <property type="entry name" value="aa-tRNA-synth_II"/>
</dbReference>
<dbReference type="Gene3D" id="2.40.50.140">
    <property type="entry name" value="Nucleic acid-binding proteins"/>
    <property type="match status" value="1"/>
</dbReference>
<feature type="region of interest" description="Disordered" evidence="12">
    <location>
        <begin position="1"/>
        <end position="79"/>
    </location>
</feature>
<gene>
    <name evidence="14" type="ORF">CJ030_MR7G008313</name>
</gene>
<dbReference type="GO" id="GO:0017101">
    <property type="term" value="C:aminoacyl-tRNA synthetase multienzyme complex"/>
    <property type="evidence" value="ECO:0007669"/>
    <property type="project" value="TreeGrafter"/>
</dbReference>
<dbReference type="GO" id="GO:0004815">
    <property type="term" value="F:aspartate-tRNA ligase activity"/>
    <property type="evidence" value="ECO:0007669"/>
    <property type="project" value="UniProtKB-EC"/>
</dbReference>
<dbReference type="Pfam" id="PF01336">
    <property type="entry name" value="tRNA_anti-codon"/>
    <property type="match status" value="1"/>
</dbReference>
<dbReference type="AlphaFoldDB" id="A0A6A1UYW0"/>
<dbReference type="SUPFAM" id="SSF55681">
    <property type="entry name" value="Class II aaRS and biotin synthetases"/>
    <property type="match status" value="1"/>
</dbReference>
<evidence type="ECO:0000256" key="1">
    <source>
        <dbReference type="ARBA" id="ARBA00004496"/>
    </source>
</evidence>
<dbReference type="OrthoDB" id="372395at2759"/>
<dbReference type="GO" id="GO:0005524">
    <property type="term" value="F:ATP binding"/>
    <property type="evidence" value="ECO:0007669"/>
    <property type="project" value="UniProtKB-KW"/>
</dbReference>
<dbReference type="SUPFAM" id="SSF50249">
    <property type="entry name" value="Nucleic acid-binding proteins"/>
    <property type="match status" value="1"/>
</dbReference>
<dbReference type="Gene3D" id="3.30.930.10">
    <property type="entry name" value="Bira Bifunctional Protein, Domain 2"/>
    <property type="match status" value="2"/>
</dbReference>
<dbReference type="GO" id="GO:0003723">
    <property type="term" value="F:RNA binding"/>
    <property type="evidence" value="ECO:0007669"/>
    <property type="project" value="TreeGrafter"/>
</dbReference>
<comment type="catalytic activity">
    <reaction evidence="11">
        <text>tRNA(Asp) + L-aspartate + ATP = L-aspartyl-tRNA(Asp) + AMP + diphosphate</text>
        <dbReference type="Rhea" id="RHEA:19649"/>
        <dbReference type="Rhea" id="RHEA-COMP:9660"/>
        <dbReference type="Rhea" id="RHEA-COMP:9678"/>
        <dbReference type="ChEBI" id="CHEBI:29991"/>
        <dbReference type="ChEBI" id="CHEBI:30616"/>
        <dbReference type="ChEBI" id="CHEBI:33019"/>
        <dbReference type="ChEBI" id="CHEBI:78442"/>
        <dbReference type="ChEBI" id="CHEBI:78516"/>
        <dbReference type="ChEBI" id="CHEBI:456215"/>
        <dbReference type="EC" id="6.1.1.12"/>
    </reaction>
</comment>
<keyword evidence="15" id="KW-1185">Reference proteome</keyword>
<proteinExistence type="inferred from homology"/>
<organism evidence="14 15">
    <name type="scientific">Morella rubra</name>
    <name type="common">Chinese bayberry</name>
    <dbReference type="NCBI Taxonomy" id="262757"/>
    <lineage>
        <taxon>Eukaryota</taxon>
        <taxon>Viridiplantae</taxon>
        <taxon>Streptophyta</taxon>
        <taxon>Embryophyta</taxon>
        <taxon>Tracheophyta</taxon>
        <taxon>Spermatophyta</taxon>
        <taxon>Magnoliopsida</taxon>
        <taxon>eudicotyledons</taxon>
        <taxon>Gunneridae</taxon>
        <taxon>Pentapetalae</taxon>
        <taxon>rosids</taxon>
        <taxon>fabids</taxon>
        <taxon>Fagales</taxon>
        <taxon>Myricaceae</taxon>
        <taxon>Morella</taxon>
    </lineage>
</organism>
<evidence type="ECO:0000313" key="15">
    <source>
        <dbReference type="Proteomes" id="UP000516437"/>
    </source>
</evidence>
<feature type="domain" description="Aminoacyl-transfer RNA synthetases class-II family profile" evidence="13">
    <location>
        <begin position="224"/>
        <end position="562"/>
    </location>
</feature>
<sequence>MSSNESQSPSSGSVPEQPLPPQHQQEEEEDESSKSQSKKAAKKEAAKQEKLRRRQEAALASSGQSLSVEEDDPLSANYGDVPLRELQSKVAADLRDWTEVGALTEALKDQHVLVRGRAQAIRAVGKNMAFLVLRERGFTVQCVVTVQPDAVSRQMVRYAAGLSRESIVDVEGLVSVPSVPIKGATQQVEVQVHKIFCINKAMPTLPINIEDAARSEVEIEKALQIFRQFLLSEGFVEIHTPKLIAGSSEGGAAVFKLDYKGQPACLAQSPQLHKQMAICGDFGRVFEIGPVFRAEDSFTHRHLCEFTGLDVEMEIKKHYFEVMDIVDRLFVTMFDTLNENCAKELEAVGRQYPFEPLKYLRSTLRLTFEEGIQMLKDAGVEVDPLGDLNTETERKLGQLVLEKLLLILIIYVPLGEEIISGAQRVVPEFLTERAQACGIDVKTVSTYIDSFRYGTEFYILHRYPLGIRPFYTMPSYDNPSYSNSFDVFIRGEEIISGAQRVHVPEFLTERAQACGIDVKTVSTYIDSFRYGAPPHGGFGVGLERVVMLFCGLNNIRKTSLFPRDP</sequence>
<name>A0A6A1UYW0_9ROSI</name>
<evidence type="ECO:0000313" key="14">
    <source>
        <dbReference type="EMBL" id="KAB1204998.1"/>
    </source>
</evidence>
<evidence type="ECO:0000256" key="4">
    <source>
        <dbReference type="ARBA" id="ARBA00022490"/>
    </source>
</evidence>
<dbReference type="EMBL" id="RXIC02000025">
    <property type="protein sequence ID" value="KAB1204998.1"/>
    <property type="molecule type" value="Genomic_DNA"/>
</dbReference>
<evidence type="ECO:0000256" key="3">
    <source>
        <dbReference type="ARBA" id="ARBA00012841"/>
    </source>
</evidence>
<keyword evidence="9" id="KW-0030">Aminoacyl-tRNA synthetase</keyword>
<evidence type="ECO:0000256" key="10">
    <source>
        <dbReference type="ARBA" id="ARBA00033155"/>
    </source>
</evidence>
<evidence type="ECO:0000256" key="7">
    <source>
        <dbReference type="ARBA" id="ARBA00022840"/>
    </source>
</evidence>
<dbReference type="Proteomes" id="UP000516437">
    <property type="component" value="Chromosome 7"/>
</dbReference>
<evidence type="ECO:0000256" key="8">
    <source>
        <dbReference type="ARBA" id="ARBA00022917"/>
    </source>
</evidence>
<keyword evidence="5 14" id="KW-0436">Ligase</keyword>
<dbReference type="InterPro" id="IPR004364">
    <property type="entry name" value="Aa-tRNA-synt_II"/>
</dbReference>
<evidence type="ECO:0000256" key="11">
    <source>
        <dbReference type="ARBA" id="ARBA00047904"/>
    </source>
</evidence>
<comment type="similarity">
    <text evidence="2">Belongs to the class-II aminoacyl-tRNA synthetase family. Type 2 subfamily.</text>
</comment>
<evidence type="ECO:0000259" key="13">
    <source>
        <dbReference type="PROSITE" id="PS50862"/>
    </source>
</evidence>
<evidence type="ECO:0000256" key="2">
    <source>
        <dbReference type="ARBA" id="ARBA00005312"/>
    </source>
</evidence>
<dbReference type="Pfam" id="PF00152">
    <property type="entry name" value="tRNA-synt_2"/>
    <property type="match status" value="1"/>
</dbReference>
<dbReference type="InterPro" id="IPR012340">
    <property type="entry name" value="NA-bd_OB-fold"/>
</dbReference>
<dbReference type="PANTHER" id="PTHR43450:SF1">
    <property type="entry name" value="ASPARTATE--TRNA LIGASE, CYTOPLASMIC"/>
    <property type="match status" value="1"/>
</dbReference>
<keyword evidence="8" id="KW-0648">Protein biosynthesis</keyword>
<dbReference type="FunFam" id="2.40.50.140:FF:000132">
    <property type="entry name" value="Aspartyl-tRNA synthetase, cytoplasmic"/>
    <property type="match status" value="1"/>
</dbReference>